<dbReference type="InterPro" id="IPR055167">
    <property type="entry name" value="Rootletin-like_CC"/>
</dbReference>
<keyword evidence="1 2" id="KW-0175">Coiled coil</keyword>
<feature type="region of interest" description="Disordered" evidence="3">
    <location>
        <begin position="321"/>
        <end position="343"/>
    </location>
</feature>
<reference evidence="5" key="3">
    <citation type="submission" date="2025-08" db="UniProtKB">
        <authorList>
            <consortium name="Ensembl"/>
        </authorList>
    </citation>
    <scope>IDENTIFICATION</scope>
</reference>
<feature type="domain" description="Rootletin-like coiled-coil" evidence="4">
    <location>
        <begin position="70"/>
        <end position="243"/>
    </location>
</feature>
<proteinExistence type="predicted"/>
<dbReference type="PANTHER" id="PTHR23159:SF47">
    <property type="entry name" value="TRICHOHYALIN"/>
    <property type="match status" value="1"/>
</dbReference>
<evidence type="ECO:0000256" key="1">
    <source>
        <dbReference type="ARBA" id="ARBA00023054"/>
    </source>
</evidence>
<reference evidence="6" key="2">
    <citation type="submission" date="2023-03" db="EMBL/GenBank/DDBJ databases">
        <authorList>
            <consortium name="Wellcome Sanger Institute Data Sharing"/>
        </authorList>
    </citation>
    <scope>NUCLEOTIDE SEQUENCE [LARGE SCALE GENOMIC DNA]</scope>
</reference>
<dbReference type="Proteomes" id="UP000265100">
    <property type="component" value="Chromosome 16"/>
</dbReference>
<evidence type="ECO:0000313" key="6">
    <source>
        <dbReference type="Proteomes" id="UP000265100"/>
    </source>
</evidence>
<evidence type="ECO:0000256" key="2">
    <source>
        <dbReference type="SAM" id="Coils"/>
    </source>
</evidence>
<evidence type="ECO:0000313" key="5">
    <source>
        <dbReference type="Ensembl" id="ENSACLP00000067433.1"/>
    </source>
</evidence>
<feature type="coiled-coil region" evidence="2">
    <location>
        <begin position="154"/>
        <end position="192"/>
    </location>
</feature>
<organism evidence="5 6">
    <name type="scientific">Astatotilapia calliptera</name>
    <name type="common">Eastern happy</name>
    <name type="synonym">Chromis callipterus</name>
    <dbReference type="NCBI Taxonomy" id="8154"/>
    <lineage>
        <taxon>Eukaryota</taxon>
        <taxon>Metazoa</taxon>
        <taxon>Chordata</taxon>
        <taxon>Craniata</taxon>
        <taxon>Vertebrata</taxon>
        <taxon>Euteleostomi</taxon>
        <taxon>Actinopterygii</taxon>
        <taxon>Neopterygii</taxon>
        <taxon>Teleostei</taxon>
        <taxon>Neoteleostei</taxon>
        <taxon>Acanthomorphata</taxon>
        <taxon>Ovalentaria</taxon>
        <taxon>Cichlomorphae</taxon>
        <taxon>Cichliformes</taxon>
        <taxon>Cichlidae</taxon>
        <taxon>African cichlids</taxon>
        <taxon>Pseudocrenilabrinae</taxon>
        <taxon>Haplochromini</taxon>
        <taxon>Astatotilapia</taxon>
    </lineage>
</organism>
<evidence type="ECO:0000256" key="3">
    <source>
        <dbReference type="SAM" id="MobiDB-lite"/>
    </source>
</evidence>
<dbReference type="Ensembl" id="ENSACLT00000067352.1">
    <property type="protein sequence ID" value="ENSACLP00000067433.1"/>
    <property type="gene ID" value="ENSACLG00000029161.1"/>
</dbReference>
<protein>
    <recommendedName>
        <fullName evidence="4">Rootletin-like coiled-coil domain-containing protein</fullName>
    </recommendedName>
</protein>
<dbReference type="Pfam" id="PF15035">
    <property type="entry name" value="Rootletin"/>
    <property type="match status" value="1"/>
</dbReference>
<keyword evidence="6" id="KW-1185">Reference proteome</keyword>
<reference evidence="5" key="4">
    <citation type="submission" date="2025-09" db="UniProtKB">
        <authorList>
            <consortium name="Ensembl"/>
        </authorList>
    </citation>
    <scope>IDENTIFICATION</scope>
</reference>
<evidence type="ECO:0000259" key="4">
    <source>
        <dbReference type="Pfam" id="PF15035"/>
    </source>
</evidence>
<dbReference type="PANTHER" id="PTHR23159">
    <property type="entry name" value="CENTROSOMAL PROTEIN 2"/>
    <property type="match status" value="1"/>
</dbReference>
<sequence length="451" mass="51611">MEEELLIGWQEEKLHLNQEVCRLQEELAESHAEKDELESRNRALKDRLWRSLSPSLALSLQLEGEQREWKKKVREGREREARQALLIHRLQNKVLEYRERCQHLELRLQDNHTQMLSTERIIDDSLESAVLRLEEEQQRSVSLGDTNSLLCKQLVQSEQANHALKEDLQKLTNDWMTAVEEAEQREADLQKERERRLCLVGEQQAWLLSIWRSVAALRRDCHAMKTAADRDLWQLKAEFSRLSSVLLSSCDSVSSSLRLSTLYINPLSFSASPPLLASHFPPFSFYSPPPSSDLALCPPNSSAPPLLSSTMRIFSLGELELKEEKDEERRDEDEQGTSEVKSVQETQVLQLQQRIEALTGSLQTEVSLREESEREAERHGVIQRSLQSVSHAVIKLSRVLTSASSQSLNISSEGVLSLDLSCLLSVLSQTESALQWRNEELQVFVLCVVIK</sequence>
<name>A0AAX7UC76_ASTCA</name>
<reference evidence="5 6" key="1">
    <citation type="submission" date="2018-05" db="EMBL/GenBank/DDBJ databases">
        <authorList>
            <person name="Datahose"/>
        </authorList>
    </citation>
    <scope>NUCLEOTIDE SEQUENCE</scope>
</reference>
<accession>A0AAX7UC76</accession>
<dbReference type="GeneTree" id="ENSGT00940000164964"/>
<dbReference type="AlphaFoldDB" id="A0AAX7UC76"/>